<dbReference type="AlphaFoldDB" id="A0A5C6M657"/>
<protein>
    <recommendedName>
        <fullName evidence="4">Probable 2-phosphosulfolactate phosphatase</fullName>
        <ecNumber evidence="3">3.1.3.71</ecNumber>
    </recommendedName>
</protein>
<evidence type="ECO:0000256" key="2">
    <source>
        <dbReference type="ARBA" id="ARBA00009997"/>
    </source>
</evidence>
<evidence type="ECO:0000256" key="6">
    <source>
        <dbReference type="ARBA" id="ARBA00022842"/>
    </source>
</evidence>
<dbReference type="GO" id="GO:0050545">
    <property type="term" value="F:sulfopyruvate decarboxylase activity"/>
    <property type="evidence" value="ECO:0007669"/>
    <property type="project" value="TreeGrafter"/>
</dbReference>
<accession>A0A5C6M657</accession>
<evidence type="ECO:0000256" key="1">
    <source>
        <dbReference type="ARBA" id="ARBA00001946"/>
    </source>
</evidence>
<evidence type="ECO:0000256" key="7">
    <source>
        <dbReference type="ARBA" id="ARBA00033711"/>
    </source>
</evidence>
<reference evidence="8 9" key="2">
    <citation type="submission" date="2019-08" db="EMBL/GenBank/DDBJ databases">
        <authorList>
            <person name="Henke P."/>
        </authorList>
    </citation>
    <scope>NUCLEOTIDE SEQUENCE [LARGE SCALE GENOMIC DNA]</scope>
    <source>
        <strain evidence="8">Phe10_nw2017</strain>
    </source>
</reference>
<evidence type="ECO:0000256" key="4">
    <source>
        <dbReference type="ARBA" id="ARBA00021948"/>
    </source>
</evidence>
<dbReference type="PANTHER" id="PTHR37311">
    <property type="entry name" value="2-PHOSPHOSULFOLACTATE PHOSPHATASE-RELATED"/>
    <property type="match status" value="1"/>
</dbReference>
<comment type="catalytic activity">
    <reaction evidence="7">
        <text>(2R)-O-phospho-3-sulfolactate + H2O = (2R)-3-sulfolactate + phosphate</text>
        <dbReference type="Rhea" id="RHEA:23416"/>
        <dbReference type="ChEBI" id="CHEBI:15377"/>
        <dbReference type="ChEBI" id="CHEBI:15597"/>
        <dbReference type="ChEBI" id="CHEBI:43474"/>
        <dbReference type="ChEBI" id="CHEBI:58738"/>
        <dbReference type="EC" id="3.1.3.71"/>
    </reaction>
</comment>
<dbReference type="Proteomes" id="UP000321083">
    <property type="component" value="Unassembled WGS sequence"/>
</dbReference>
<evidence type="ECO:0000256" key="5">
    <source>
        <dbReference type="ARBA" id="ARBA00022801"/>
    </source>
</evidence>
<evidence type="ECO:0000256" key="3">
    <source>
        <dbReference type="ARBA" id="ARBA00012953"/>
    </source>
</evidence>
<dbReference type="Pfam" id="PF04029">
    <property type="entry name" value="2-ph_phosp"/>
    <property type="match status" value="1"/>
</dbReference>
<dbReference type="InterPro" id="IPR036702">
    <property type="entry name" value="ComB-like_sf"/>
</dbReference>
<dbReference type="GO" id="GO:0000287">
    <property type="term" value="F:magnesium ion binding"/>
    <property type="evidence" value="ECO:0007669"/>
    <property type="project" value="InterPro"/>
</dbReference>
<dbReference type="GO" id="GO:0050532">
    <property type="term" value="F:2-phosphosulfolactate phosphatase activity"/>
    <property type="evidence" value="ECO:0007669"/>
    <property type="project" value="UniProtKB-EC"/>
</dbReference>
<sequence>MGRGALLRSLSSRSILIGCFLNLSAIVQRLRGVTGDLHLVCAGTDGVVTGEDVLFAGAVATELGYGVADEWQPNDCTELSVRLYRSVVNGSQDCRVAVYEFLRETRGGRNLRSLGFDSDIRLCSQFSEADVIPEFDARDGQLKSARRN</sequence>
<dbReference type="EMBL" id="SRHE01000103">
    <property type="protein sequence ID" value="TWW10206.1"/>
    <property type="molecule type" value="Genomic_DNA"/>
</dbReference>
<organism evidence="8 9">
    <name type="scientific">Planctomyces bekefii</name>
    <dbReference type="NCBI Taxonomy" id="1653850"/>
    <lineage>
        <taxon>Bacteria</taxon>
        <taxon>Pseudomonadati</taxon>
        <taxon>Planctomycetota</taxon>
        <taxon>Planctomycetia</taxon>
        <taxon>Planctomycetales</taxon>
        <taxon>Planctomycetaceae</taxon>
        <taxon>Planctomyces</taxon>
    </lineage>
</organism>
<comment type="cofactor">
    <cofactor evidence="1">
        <name>Mg(2+)</name>
        <dbReference type="ChEBI" id="CHEBI:18420"/>
    </cofactor>
</comment>
<gene>
    <name evidence="8" type="ORF">E3A20_07340</name>
</gene>
<keyword evidence="6" id="KW-0460">Magnesium</keyword>
<keyword evidence="5" id="KW-0378">Hydrolase</keyword>
<keyword evidence="9" id="KW-1185">Reference proteome</keyword>
<dbReference type="Gene3D" id="3.90.1560.10">
    <property type="entry name" value="ComB-like"/>
    <property type="match status" value="1"/>
</dbReference>
<reference evidence="8 9" key="1">
    <citation type="submission" date="2019-08" db="EMBL/GenBank/DDBJ databases">
        <title>100 year-old enigma solved: identification of Planctomyces bekefii, the type genus and species of the phylum Planctomycetes.</title>
        <authorList>
            <person name="Svetlana D.N."/>
            <person name="Overmann J."/>
        </authorList>
    </citation>
    <scope>NUCLEOTIDE SEQUENCE [LARGE SCALE GENOMIC DNA]</scope>
    <source>
        <strain evidence="8">Phe10_nw2017</strain>
    </source>
</reference>
<proteinExistence type="inferred from homology"/>
<comment type="similarity">
    <text evidence="2">Belongs to the ComB family.</text>
</comment>
<evidence type="ECO:0000313" key="9">
    <source>
        <dbReference type="Proteomes" id="UP000321083"/>
    </source>
</evidence>
<name>A0A5C6M657_9PLAN</name>
<comment type="caution">
    <text evidence="8">The sequence shown here is derived from an EMBL/GenBank/DDBJ whole genome shotgun (WGS) entry which is preliminary data.</text>
</comment>
<dbReference type="SUPFAM" id="SSF142823">
    <property type="entry name" value="ComB-like"/>
    <property type="match status" value="1"/>
</dbReference>
<dbReference type="InterPro" id="IPR005238">
    <property type="entry name" value="ComB-like"/>
</dbReference>
<dbReference type="PANTHER" id="PTHR37311:SF1">
    <property type="entry name" value="2-PHOSPHOSULFOLACTATE PHOSPHATASE-RELATED"/>
    <property type="match status" value="1"/>
</dbReference>
<dbReference type="EC" id="3.1.3.71" evidence="3"/>
<evidence type="ECO:0000313" key="8">
    <source>
        <dbReference type="EMBL" id="TWW10206.1"/>
    </source>
</evidence>